<keyword evidence="2" id="KW-0378">Hydrolase</keyword>
<dbReference type="InterPro" id="IPR007342">
    <property type="entry name" value="PsuG"/>
</dbReference>
<protein>
    <submittedName>
        <fullName evidence="6">Pseudouridine-5'-phosphate glycosidase</fullName>
    </submittedName>
</protein>
<accession>A0ABR7HW47</accession>
<sequence length="261" mass="27991">MHSFLIESALLTHGLVSISNEEMLRRWPQELDNIAWVDAGQVVIGSMAEFLPFRDRASELCRISYDRLPTALEEGLSGALTASGTMAVCQQMGLPLAVTCGMGGIGEIHSEALCPDLPALRDIPVALLSTSPKDMLDIPATIQWLTDSGVRVLGIGGDRCTGYLFQSADVPLSGTWSSETLPREHGRLLLLHPIPAHKRVGDLSLLAEGIAAGKQAEAEGREYHPAANAAFDRLTDGYSSQIQFESICANALLAAQLTGER</sequence>
<evidence type="ECO:0000256" key="1">
    <source>
        <dbReference type="ARBA" id="ARBA00022723"/>
    </source>
</evidence>
<evidence type="ECO:0000256" key="2">
    <source>
        <dbReference type="ARBA" id="ARBA00022801"/>
    </source>
</evidence>
<dbReference type="EMBL" id="JACOPR010000009">
    <property type="protein sequence ID" value="MBC5731718.1"/>
    <property type="molecule type" value="Genomic_DNA"/>
</dbReference>
<evidence type="ECO:0000313" key="7">
    <source>
        <dbReference type="Proteomes" id="UP000660021"/>
    </source>
</evidence>
<dbReference type="InterPro" id="IPR022830">
    <property type="entry name" value="Indigdn_synthA-like"/>
</dbReference>
<evidence type="ECO:0000313" key="6">
    <source>
        <dbReference type="EMBL" id="MBC5731718.1"/>
    </source>
</evidence>
<evidence type="ECO:0000256" key="3">
    <source>
        <dbReference type="ARBA" id="ARBA00023211"/>
    </source>
</evidence>
<dbReference type="SUPFAM" id="SSF110581">
    <property type="entry name" value="Indigoidine synthase A-like"/>
    <property type="match status" value="1"/>
</dbReference>
<keyword evidence="3" id="KW-0464">Manganese</keyword>
<dbReference type="PANTHER" id="PTHR42909:SF1">
    <property type="entry name" value="CARBOHYDRATE KINASE PFKB DOMAIN-CONTAINING PROTEIN"/>
    <property type="match status" value="1"/>
</dbReference>
<reference evidence="6 7" key="1">
    <citation type="submission" date="2020-08" db="EMBL/GenBank/DDBJ databases">
        <title>Genome public.</title>
        <authorList>
            <person name="Liu C."/>
            <person name="Sun Q."/>
        </authorList>
    </citation>
    <scope>NUCLEOTIDE SEQUENCE [LARGE SCALE GENOMIC DNA]</scope>
    <source>
        <strain evidence="6 7">New-38</strain>
    </source>
</reference>
<dbReference type="RefSeq" id="WP_186964194.1">
    <property type="nucleotide sequence ID" value="NZ_JACOPR010000009.1"/>
</dbReference>
<name>A0ABR7HW47_9FIRM</name>
<dbReference type="Pfam" id="PF04227">
    <property type="entry name" value="Indigoidine_A"/>
    <property type="match status" value="1"/>
</dbReference>
<proteinExistence type="predicted"/>
<organism evidence="6 7">
    <name type="scientific">Pseudoflavonifractor hominis</name>
    <dbReference type="NCBI Taxonomy" id="2763059"/>
    <lineage>
        <taxon>Bacteria</taxon>
        <taxon>Bacillati</taxon>
        <taxon>Bacillota</taxon>
        <taxon>Clostridia</taxon>
        <taxon>Eubacteriales</taxon>
        <taxon>Oscillospiraceae</taxon>
        <taxon>Pseudoflavonifractor</taxon>
    </lineage>
</organism>
<comment type="caution">
    <text evidence="6">The sequence shown here is derived from an EMBL/GenBank/DDBJ whole genome shotgun (WGS) entry which is preliminary data.</text>
</comment>
<evidence type="ECO:0000256" key="5">
    <source>
        <dbReference type="ARBA" id="ARBA00023295"/>
    </source>
</evidence>
<dbReference type="Gene3D" id="3.40.1790.10">
    <property type="entry name" value="Indigoidine synthase domain"/>
    <property type="match status" value="1"/>
</dbReference>
<gene>
    <name evidence="6" type="ORF">H8S34_12900</name>
</gene>
<keyword evidence="1" id="KW-0479">Metal-binding</keyword>
<dbReference type="GO" id="GO:0016798">
    <property type="term" value="F:hydrolase activity, acting on glycosyl bonds"/>
    <property type="evidence" value="ECO:0007669"/>
    <property type="project" value="UniProtKB-KW"/>
</dbReference>
<evidence type="ECO:0000256" key="4">
    <source>
        <dbReference type="ARBA" id="ARBA00023239"/>
    </source>
</evidence>
<keyword evidence="4" id="KW-0456">Lyase</keyword>
<dbReference type="Proteomes" id="UP000660021">
    <property type="component" value="Unassembled WGS sequence"/>
</dbReference>
<keyword evidence="7" id="KW-1185">Reference proteome</keyword>
<dbReference type="PANTHER" id="PTHR42909">
    <property type="entry name" value="ZGC:136858"/>
    <property type="match status" value="1"/>
</dbReference>
<keyword evidence="5 6" id="KW-0326">Glycosidase</keyword>